<dbReference type="InterPro" id="IPR006094">
    <property type="entry name" value="Oxid_FAD_bind_N"/>
</dbReference>
<dbReference type="RefSeq" id="WP_179512647.1">
    <property type="nucleotide sequence ID" value="NZ_JANFAV010000021.1"/>
</dbReference>
<name>A0AA41ZBC8_9SPHN</name>
<dbReference type="GO" id="GO:0003885">
    <property type="term" value="F:D-arabinono-1,4-lactone oxidase activity"/>
    <property type="evidence" value="ECO:0007669"/>
    <property type="project" value="InterPro"/>
</dbReference>
<comment type="caution">
    <text evidence="5">The sequence shown here is derived from an EMBL/GenBank/DDBJ whole genome shotgun (WGS) entry which is preliminary data.</text>
</comment>
<dbReference type="InterPro" id="IPR016166">
    <property type="entry name" value="FAD-bd_PCMH"/>
</dbReference>
<dbReference type="AlphaFoldDB" id="A0AA41ZBC8"/>
<accession>A0AA41ZBC8</accession>
<feature type="domain" description="FAD-binding PCMH-type" evidence="4">
    <location>
        <begin position="10"/>
        <end position="176"/>
    </location>
</feature>
<dbReference type="GO" id="GO:0071949">
    <property type="term" value="F:FAD binding"/>
    <property type="evidence" value="ECO:0007669"/>
    <property type="project" value="InterPro"/>
</dbReference>
<dbReference type="Proteomes" id="UP001165565">
    <property type="component" value="Unassembled WGS sequence"/>
</dbReference>
<gene>
    <name evidence="5" type="ORF">NEE01_21520</name>
</gene>
<dbReference type="Pfam" id="PF04030">
    <property type="entry name" value="ALO"/>
    <property type="match status" value="1"/>
</dbReference>
<evidence type="ECO:0000256" key="3">
    <source>
        <dbReference type="ARBA" id="ARBA00023002"/>
    </source>
</evidence>
<dbReference type="Gene3D" id="3.30.70.2520">
    <property type="match status" value="1"/>
</dbReference>
<protein>
    <submittedName>
        <fullName evidence="5">FAD-binding protein</fullName>
    </submittedName>
</protein>
<evidence type="ECO:0000313" key="6">
    <source>
        <dbReference type="Proteomes" id="UP001165565"/>
    </source>
</evidence>
<dbReference type="Pfam" id="PF01565">
    <property type="entry name" value="FAD_binding_4"/>
    <property type="match status" value="1"/>
</dbReference>
<evidence type="ECO:0000313" key="5">
    <source>
        <dbReference type="EMBL" id="MCW6537367.1"/>
    </source>
</evidence>
<dbReference type="Gene3D" id="3.30.43.10">
    <property type="entry name" value="Uridine Diphospho-n-acetylenolpyruvylglucosamine Reductase, domain 2"/>
    <property type="match status" value="1"/>
</dbReference>
<sequence>MEWHNWSGSVSAQPRAIARPRNESELRAAILATPRVRVRGAGHSFMPLCETDGTLIDMSDYDAPIEIAADRASAWVPAGWSLARLTETLWKEGVSLINQGDVNPQSLAGATATGTHGTGKDLGSLSTQVIAFELMLADGSLVVCDAEHHPDLFQAQRLSLGLFGVATRIRINVLPAYYLEERVEARPLGEMAERWQELAAATRHFEFFVFPYADTVIFKSLHPIAGEGEMPRSTDIDERPFRVACELGRKANFLIPPLQRLMMRLSSKPSRRVGPAWQIFPGERTIRFEEMEYELPRADGIPTLFEAIGYIRRKKLPVAFPFEFRLVAGDDIWMSPFNRGVGSSISFHQYARMPWRALFAEIEPVLRGANGRPHWAKRHTLGPDQVHALYPKTGDFLKVRAEVDPAGKFVNADLARLFGIERK</sequence>
<dbReference type="PANTHER" id="PTHR43762">
    <property type="entry name" value="L-GULONOLACTONE OXIDASE"/>
    <property type="match status" value="1"/>
</dbReference>
<dbReference type="NCBIfam" id="TIGR01679">
    <property type="entry name" value="bact_FAD_ox"/>
    <property type="match status" value="1"/>
</dbReference>
<dbReference type="GO" id="GO:0016020">
    <property type="term" value="C:membrane"/>
    <property type="evidence" value="ECO:0007669"/>
    <property type="project" value="InterPro"/>
</dbReference>
<dbReference type="EMBL" id="JANFAV010000021">
    <property type="protein sequence ID" value="MCW6537367.1"/>
    <property type="molecule type" value="Genomic_DNA"/>
</dbReference>
<dbReference type="Gene3D" id="3.30.465.10">
    <property type="match status" value="1"/>
</dbReference>
<reference evidence="5" key="1">
    <citation type="submission" date="2022-06" db="EMBL/GenBank/DDBJ databases">
        <title>Sphingomonas sp. nov. isolated from rhizosphere soil of tomato.</title>
        <authorList>
            <person name="Dong H."/>
            <person name="Gao R."/>
        </authorList>
    </citation>
    <scope>NUCLEOTIDE SEQUENCE</scope>
    <source>
        <strain evidence="5">MMSM24</strain>
    </source>
</reference>
<keyword evidence="3" id="KW-0560">Oxidoreductase</keyword>
<dbReference type="Gene3D" id="1.10.45.10">
    <property type="entry name" value="Vanillyl-alcohol Oxidase, Chain A, domain 4"/>
    <property type="match status" value="1"/>
</dbReference>
<evidence type="ECO:0000259" key="4">
    <source>
        <dbReference type="PROSITE" id="PS51387"/>
    </source>
</evidence>
<keyword evidence="6" id="KW-1185">Reference proteome</keyword>
<dbReference type="InterPro" id="IPR016171">
    <property type="entry name" value="Vanillyl_alc_oxidase_C-sub2"/>
</dbReference>
<dbReference type="InterPro" id="IPR016167">
    <property type="entry name" value="FAD-bd_PCMH_sub1"/>
</dbReference>
<evidence type="ECO:0000256" key="2">
    <source>
        <dbReference type="ARBA" id="ARBA00022827"/>
    </source>
</evidence>
<keyword evidence="1" id="KW-0285">Flavoprotein</keyword>
<dbReference type="SUPFAM" id="SSF56176">
    <property type="entry name" value="FAD-binding/transporter-associated domain-like"/>
    <property type="match status" value="1"/>
</dbReference>
<dbReference type="InterPro" id="IPR016169">
    <property type="entry name" value="FAD-bd_PCMH_sub2"/>
</dbReference>
<dbReference type="PIRSF" id="PIRSF000136">
    <property type="entry name" value="LGO_GLO"/>
    <property type="match status" value="1"/>
</dbReference>
<dbReference type="InterPro" id="IPR007173">
    <property type="entry name" value="ALO_C"/>
</dbReference>
<dbReference type="PANTHER" id="PTHR43762:SF1">
    <property type="entry name" value="D-ARABINONO-1,4-LACTONE OXIDASE"/>
    <property type="match status" value="1"/>
</dbReference>
<keyword evidence="2" id="KW-0274">FAD</keyword>
<dbReference type="InterPro" id="IPR010031">
    <property type="entry name" value="FAD_lactone_oxidase-like"/>
</dbReference>
<dbReference type="PROSITE" id="PS51387">
    <property type="entry name" value="FAD_PCMH"/>
    <property type="match status" value="1"/>
</dbReference>
<dbReference type="InterPro" id="IPR036318">
    <property type="entry name" value="FAD-bd_PCMH-like_sf"/>
</dbReference>
<organism evidence="5 6">
    <name type="scientific">Sphingomonas lycopersici</name>
    <dbReference type="NCBI Taxonomy" id="2951807"/>
    <lineage>
        <taxon>Bacteria</taxon>
        <taxon>Pseudomonadati</taxon>
        <taxon>Pseudomonadota</taxon>
        <taxon>Alphaproteobacteria</taxon>
        <taxon>Sphingomonadales</taxon>
        <taxon>Sphingomonadaceae</taxon>
        <taxon>Sphingomonas</taxon>
    </lineage>
</organism>
<evidence type="ECO:0000256" key="1">
    <source>
        <dbReference type="ARBA" id="ARBA00022630"/>
    </source>
</evidence>
<proteinExistence type="predicted"/>